<dbReference type="AlphaFoldDB" id="A0A7W5FST8"/>
<gene>
    <name evidence="2" type="ORF">FHS03_001111</name>
</gene>
<proteinExistence type="predicted"/>
<feature type="signal peptide" evidence="1">
    <location>
        <begin position="1"/>
        <end position="26"/>
    </location>
</feature>
<dbReference type="EMBL" id="JACHXD010000002">
    <property type="protein sequence ID" value="MBB3118085.1"/>
    <property type="molecule type" value="Genomic_DNA"/>
</dbReference>
<organism evidence="2 3">
    <name type="scientific">Pseudoduganella violacea</name>
    <dbReference type="NCBI Taxonomy" id="1715466"/>
    <lineage>
        <taxon>Bacteria</taxon>
        <taxon>Pseudomonadati</taxon>
        <taxon>Pseudomonadota</taxon>
        <taxon>Betaproteobacteria</taxon>
        <taxon>Burkholderiales</taxon>
        <taxon>Oxalobacteraceae</taxon>
        <taxon>Telluria group</taxon>
        <taxon>Pseudoduganella</taxon>
    </lineage>
</organism>
<evidence type="ECO:0000313" key="3">
    <source>
        <dbReference type="Proteomes" id="UP000541535"/>
    </source>
</evidence>
<keyword evidence="1" id="KW-0732">Signal</keyword>
<reference evidence="2 3" key="1">
    <citation type="submission" date="2020-08" db="EMBL/GenBank/DDBJ databases">
        <title>Genomic Encyclopedia of Type Strains, Phase III (KMG-III): the genomes of soil and plant-associated and newly described type strains.</title>
        <authorList>
            <person name="Whitman W."/>
        </authorList>
    </citation>
    <scope>NUCLEOTIDE SEQUENCE [LARGE SCALE GENOMIC DNA]</scope>
    <source>
        <strain evidence="2 3">CECT 8897</strain>
    </source>
</reference>
<comment type="caution">
    <text evidence="2">The sequence shown here is derived from an EMBL/GenBank/DDBJ whole genome shotgun (WGS) entry which is preliminary data.</text>
</comment>
<dbReference type="Proteomes" id="UP000541535">
    <property type="component" value="Unassembled WGS sequence"/>
</dbReference>
<name>A0A7W5FST8_9BURK</name>
<protein>
    <submittedName>
        <fullName evidence="2">Uncharacterized protein</fullName>
    </submittedName>
</protein>
<keyword evidence="3" id="KW-1185">Reference proteome</keyword>
<evidence type="ECO:0000313" key="2">
    <source>
        <dbReference type="EMBL" id="MBB3118085.1"/>
    </source>
</evidence>
<accession>A0A7W5FST8</accession>
<dbReference type="RefSeq" id="WP_183439994.1">
    <property type="nucleotide sequence ID" value="NZ_JACHXD010000002.1"/>
</dbReference>
<evidence type="ECO:0000256" key="1">
    <source>
        <dbReference type="SAM" id="SignalP"/>
    </source>
</evidence>
<sequence>MMKTLKKASLFLLFGLGMGLSYSAAALPSAAWCEIMAPICDENPKAHGCPVYFRYCP</sequence>
<feature type="chain" id="PRO_5031523016" evidence="1">
    <location>
        <begin position="27"/>
        <end position="57"/>
    </location>
</feature>